<dbReference type="EC" id="6.5.1.1" evidence="4"/>
<dbReference type="InterPro" id="IPR000977">
    <property type="entry name" value="DNA_ligase_ATP-dep"/>
</dbReference>
<comment type="similarity">
    <text evidence="3 19">Belongs to the ATP-dependent DNA ligase family.</text>
</comment>
<evidence type="ECO:0000256" key="11">
    <source>
        <dbReference type="ARBA" id="ARBA00022840"/>
    </source>
</evidence>
<keyword evidence="9" id="KW-0547">Nucleotide-binding</keyword>
<dbReference type="Gene3D" id="3.40.50.10190">
    <property type="entry name" value="BRCT domain"/>
    <property type="match status" value="2"/>
</dbReference>
<proteinExistence type="inferred from homology"/>
<evidence type="ECO:0000256" key="1">
    <source>
        <dbReference type="ARBA" id="ARBA00001946"/>
    </source>
</evidence>
<dbReference type="PANTHER" id="PTHR45997:SF1">
    <property type="entry name" value="DNA LIGASE 4"/>
    <property type="match status" value="1"/>
</dbReference>
<protein>
    <recommendedName>
        <fullName evidence="5">DNA ligase 4</fullName>
        <ecNumber evidence="4">6.5.1.1</ecNumber>
    </recommendedName>
    <alternativeName>
        <fullName evidence="17">DNA ligase IV</fullName>
    </alternativeName>
    <alternativeName>
        <fullName evidence="16">Polydeoxyribonucleotide synthase [ATP] 4</fullName>
    </alternativeName>
</protein>
<keyword evidence="14" id="KW-0234">DNA repair</keyword>
<dbReference type="InterPro" id="IPR012308">
    <property type="entry name" value="DNA_ligase_ATP-dep_N"/>
</dbReference>
<evidence type="ECO:0000256" key="13">
    <source>
        <dbReference type="ARBA" id="ARBA00023172"/>
    </source>
</evidence>
<dbReference type="SMART" id="SM00292">
    <property type="entry name" value="BRCT"/>
    <property type="match status" value="2"/>
</dbReference>
<dbReference type="Pfam" id="PF01068">
    <property type="entry name" value="DNA_ligase_A_M"/>
    <property type="match status" value="1"/>
</dbReference>
<evidence type="ECO:0000259" key="21">
    <source>
        <dbReference type="PROSITE" id="PS50172"/>
    </source>
</evidence>
<keyword evidence="10" id="KW-0227">DNA damage</keyword>
<dbReference type="Gene3D" id="1.10.3260.10">
    <property type="entry name" value="DNA ligase, ATP-dependent, N-terminal domain"/>
    <property type="match status" value="1"/>
</dbReference>
<dbReference type="InterPro" id="IPR036420">
    <property type="entry name" value="BRCT_dom_sf"/>
</dbReference>
<feature type="domain" description="BRCT" evidence="21">
    <location>
        <begin position="672"/>
        <end position="746"/>
    </location>
</feature>
<evidence type="ECO:0000256" key="9">
    <source>
        <dbReference type="ARBA" id="ARBA00022741"/>
    </source>
</evidence>
<comment type="subcellular location">
    <subcellularLocation>
        <location evidence="2">Nucleus</location>
    </subcellularLocation>
</comment>
<dbReference type="Pfam" id="PF04679">
    <property type="entry name" value="DNA_ligase_A_C"/>
    <property type="match status" value="1"/>
</dbReference>
<dbReference type="InterPro" id="IPR021536">
    <property type="entry name" value="DNA_ligase_IV_dom"/>
</dbReference>
<keyword evidence="12" id="KW-0460">Magnesium</keyword>
<organism evidence="22 23">
    <name type="scientific">Chilo suppressalis</name>
    <name type="common">Asiatic rice borer moth</name>
    <dbReference type="NCBI Taxonomy" id="168631"/>
    <lineage>
        <taxon>Eukaryota</taxon>
        <taxon>Metazoa</taxon>
        <taxon>Ecdysozoa</taxon>
        <taxon>Arthropoda</taxon>
        <taxon>Hexapoda</taxon>
        <taxon>Insecta</taxon>
        <taxon>Pterygota</taxon>
        <taxon>Neoptera</taxon>
        <taxon>Endopterygota</taxon>
        <taxon>Lepidoptera</taxon>
        <taxon>Glossata</taxon>
        <taxon>Ditrysia</taxon>
        <taxon>Pyraloidea</taxon>
        <taxon>Crambidae</taxon>
        <taxon>Crambinae</taxon>
        <taxon>Chilo</taxon>
    </lineage>
</organism>
<evidence type="ECO:0000256" key="10">
    <source>
        <dbReference type="ARBA" id="ARBA00022763"/>
    </source>
</evidence>
<dbReference type="PROSITE" id="PS00333">
    <property type="entry name" value="DNA_LIGASE_A2"/>
    <property type="match status" value="1"/>
</dbReference>
<comment type="cofactor">
    <cofactor evidence="1">
        <name>Mg(2+)</name>
        <dbReference type="ChEBI" id="CHEBI:18420"/>
    </cofactor>
</comment>
<evidence type="ECO:0000256" key="3">
    <source>
        <dbReference type="ARBA" id="ARBA00007572"/>
    </source>
</evidence>
<dbReference type="PANTHER" id="PTHR45997">
    <property type="entry name" value="DNA LIGASE 4"/>
    <property type="match status" value="1"/>
</dbReference>
<evidence type="ECO:0000256" key="8">
    <source>
        <dbReference type="ARBA" id="ARBA00022737"/>
    </source>
</evidence>
<evidence type="ECO:0000256" key="2">
    <source>
        <dbReference type="ARBA" id="ARBA00004123"/>
    </source>
</evidence>
<dbReference type="EMBL" id="OU963901">
    <property type="protein sequence ID" value="CAH0693354.1"/>
    <property type="molecule type" value="Genomic_DNA"/>
</dbReference>
<evidence type="ECO:0000256" key="12">
    <source>
        <dbReference type="ARBA" id="ARBA00022842"/>
    </source>
</evidence>
<dbReference type="Pfam" id="PF04675">
    <property type="entry name" value="DNA_ligase_A_N"/>
    <property type="match status" value="1"/>
</dbReference>
<dbReference type="SUPFAM" id="SSF56091">
    <property type="entry name" value="DNA ligase/mRNA capping enzyme, catalytic domain"/>
    <property type="match status" value="1"/>
</dbReference>
<keyword evidence="11" id="KW-0067">ATP-binding</keyword>
<dbReference type="Gene3D" id="3.30.470.30">
    <property type="entry name" value="DNA ligase/mRNA capping enzyme"/>
    <property type="match status" value="1"/>
</dbReference>
<evidence type="ECO:0000256" key="5">
    <source>
        <dbReference type="ARBA" id="ARBA00022073"/>
    </source>
</evidence>
<dbReference type="InterPro" id="IPR001357">
    <property type="entry name" value="BRCT_dom"/>
</dbReference>
<keyword evidence="23" id="KW-1185">Reference proteome</keyword>
<evidence type="ECO:0000256" key="6">
    <source>
        <dbReference type="ARBA" id="ARBA00022598"/>
    </source>
</evidence>
<keyword evidence="7" id="KW-0479">Metal-binding</keyword>
<dbReference type="SUPFAM" id="SSF52113">
    <property type="entry name" value="BRCT domain"/>
    <property type="match status" value="2"/>
</dbReference>
<evidence type="ECO:0000256" key="19">
    <source>
        <dbReference type="RuleBase" id="RU004196"/>
    </source>
</evidence>
<evidence type="ECO:0000313" key="22">
    <source>
        <dbReference type="EMBL" id="CAH0693354.1"/>
    </source>
</evidence>
<dbReference type="Gene3D" id="2.40.50.140">
    <property type="entry name" value="Nucleic acid-binding proteins"/>
    <property type="match status" value="1"/>
</dbReference>
<keyword evidence="15" id="KW-0539">Nucleus</keyword>
<keyword evidence="8" id="KW-0677">Repeat</keyword>
<dbReference type="InterPro" id="IPR012310">
    <property type="entry name" value="DNA_ligase_ATP-dep_cent"/>
</dbReference>
<evidence type="ECO:0000313" key="23">
    <source>
        <dbReference type="Proteomes" id="UP001153292"/>
    </source>
</evidence>
<sequence length="911" mass="103384">MAGTASNLFMPANLVKFEELCILYDKLLKTKKDKNIYQNSNKNKRQEQYQILEKFINNFKVNVASTHGDNKNKTIFPVLRLLLPDRDRERGPYNLKEKNLGVLLVKVLSLSKQSDTARKLLNYRSVDKTIESDFAGVAYFALKTNIRTKESEVTVGKINEILDKIANAEVGNKGSALDDVFGYALKNLTAEQFKWFLRIILKDLKLGIGSNHILAAFHPDAPEYFQNCGSLSKVCDELEDGDTRPLELGIQVFYAVSPMLSERLDVTQLAQHISFDNTYIVENKFDGERFQIHMENGNFEYFSRKGHKYSDNYGKTYDSGLLTPFLKGSFNCDVKSFILDGEMMGWHKVNEHFSSKGIAFDVKKITDHSKFRPCFCAFDVLYYNGTPLVGTKEKGGLTLKERLKILDSMFHNVTGVIQHSIRENVNNSNDILDKLNQASENEDEGIVVKDVDSYYIPSRRNAGWYKIKPEYTESTMTDLDLVIIGADEAANKKQGRAKSFHVACVDKAAPGDLESSTRWLCVARVSTGLSYSEKEILCSELEKHWTSTRVASAPPQLVFNKEKPDFWILPEQSTVLQVRATELIRSVSYGTQYTLRFPRVVRVRDDKPVGDVTTLQYFDGLTPGKDPVKKLSTKSINPELMGSTDKLPRKRRAKEIKVAEQFRTTISDSVEVISKALEGRKVCILSDDEQCRRPELLKIVKRHSGIVVSNIGPDTWCAIVGKINKRERAIIKSQSYDVVSSSWLVNLPPSEVPCTVSPLDLISIKRTTKQLLCRKYDVFGDSYTEDVDGETLKRIFAKMDDCDQNIYLTNQEMLNVDRDLFGPNNPHSFLRSCYIHFLKKDSFTATKAKLFSATICDLHSSNLTHVICENINGEEANKLKTTIQAHIVSKLWLEECFTQRKLVSESKFLSC</sequence>
<dbReference type="InterPro" id="IPR044125">
    <property type="entry name" value="Adenylation_DNA_ligase_IV"/>
</dbReference>
<dbReference type="InterPro" id="IPR029710">
    <property type="entry name" value="LIG4"/>
</dbReference>
<gene>
    <name evidence="22" type="ORF">CHILSU_LOCUS10838</name>
</gene>
<feature type="domain" description="ATP-dependent DNA ligase family profile" evidence="20">
    <location>
        <begin position="366"/>
        <end position="506"/>
    </location>
</feature>
<name>A0ABN8EBL7_CHISP</name>
<evidence type="ECO:0000256" key="14">
    <source>
        <dbReference type="ARBA" id="ARBA00023204"/>
    </source>
</evidence>
<keyword evidence="13" id="KW-0233">DNA recombination</keyword>
<dbReference type="NCBIfam" id="TIGR00574">
    <property type="entry name" value="dnl1"/>
    <property type="match status" value="1"/>
</dbReference>
<dbReference type="CDD" id="cd07903">
    <property type="entry name" value="Adenylation_DNA_ligase_IV"/>
    <property type="match status" value="1"/>
</dbReference>
<dbReference type="PROSITE" id="PS50172">
    <property type="entry name" value="BRCT"/>
    <property type="match status" value="2"/>
</dbReference>
<dbReference type="InterPro" id="IPR012340">
    <property type="entry name" value="NA-bd_OB-fold"/>
</dbReference>
<comment type="catalytic activity">
    <reaction evidence="18">
        <text>ATP + (deoxyribonucleotide)n-3'-hydroxyl + 5'-phospho-(deoxyribonucleotide)m = (deoxyribonucleotide)n+m + AMP + diphosphate.</text>
        <dbReference type="EC" id="6.5.1.1"/>
    </reaction>
</comment>
<dbReference type="PROSITE" id="PS50160">
    <property type="entry name" value="DNA_LIGASE_A3"/>
    <property type="match status" value="1"/>
</dbReference>
<feature type="domain" description="BRCT" evidence="21">
    <location>
        <begin position="857"/>
        <end position="910"/>
    </location>
</feature>
<keyword evidence="6" id="KW-0436">Ligase</keyword>
<dbReference type="InterPro" id="IPR012309">
    <property type="entry name" value="DNA_ligase_ATP-dep_C"/>
</dbReference>
<evidence type="ECO:0000256" key="18">
    <source>
        <dbReference type="ARBA" id="ARBA00034003"/>
    </source>
</evidence>
<dbReference type="InterPro" id="IPR036599">
    <property type="entry name" value="DNA_ligase_N_sf"/>
</dbReference>
<accession>A0ABN8EBL7</accession>
<dbReference type="Pfam" id="PF11411">
    <property type="entry name" value="DNA_ligase_IV"/>
    <property type="match status" value="1"/>
</dbReference>
<evidence type="ECO:0000256" key="15">
    <source>
        <dbReference type="ARBA" id="ARBA00023242"/>
    </source>
</evidence>
<evidence type="ECO:0000256" key="7">
    <source>
        <dbReference type="ARBA" id="ARBA00022723"/>
    </source>
</evidence>
<evidence type="ECO:0000256" key="4">
    <source>
        <dbReference type="ARBA" id="ARBA00012727"/>
    </source>
</evidence>
<dbReference type="Proteomes" id="UP001153292">
    <property type="component" value="Chromosome 8"/>
</dbReference>
<evidence type="ECO:0000259" key="20">
    <source>
        <dbReference type="PROSITE" id="PS50160"/>
    </source>
</evidence>
<dbReference type="SUPFAM" id="SSF50249">
    <property type="entry name" value="Nucleic acid-binding proteins"/>
    <property type="match status" value="1"/>
</dbReference>
<reference evidence="22" key="1">
    <citation type="submission" date="2021-12" db="EMBL/GenBank/DDBJ databases">
        <authorList>
            <person name="King R."/>
        </authorList>
    </citation>
    <scope>NUCLEOTIDE SEQUENCE</scope>
</reference>
<dbReference type="InterPro" id="IPR016059">
    <property type="entry name" value="DNA_ligase_ATP-dep_CS"/>
</dbReference>
<evidence type="ECO:0000256" key="17">
    <source>
        <dbReference type="ARBA" id="ARBA00031942"/>
    </source>
</evidence>
<evidence type="ECO:0000256" key="16">
    <source>
        <dbReference type="ARBA" id="ARBA00030676"/>
    </source>
</evidence>